<dbReference type="RefSeq" id="WP_208762018.1">
    <property type="nucleotide sequence ID" value="NZ_BMMN01000001.1"/>
</dbReference>
<dbReference type="PANTHER" id="PTHR43685:SF2">
    <property type="entry name" value="GLYCOSYLTRANSFERASE 2-LIKE DOMAIN-CONTAINING PROTEIN"/>
    <property type="match status" value="1"/>
</dbReference>
<evidence type="ECO:0000313" key="3">
    <source>
        <dbReference type="Proteomes" id="UP000653480"/>
    </source>
</evidence>
<keyword evidence="3" id="KW-1185">Reference proteome</keyword>
<dbReference type="Pfam" id="PF00535">
    <property type="entry name" value="Glycos_transf_2"/>
    <property type="match status" value="1"/>
</dbReference>
<dbReference type="InterPro" id="IPR050834">
    <property type="entry name" value="Glycosyltransf_2"/>
</dbReference>
<reference evidence="2" key="2">
    <citation type="submission" date="2020-09" db="EMBL/GenBank/DDBJ databases">
        <authorList>
            <person name="Sun Q."/>
            <person name="Zhou Y."/>
        </authorList>
    </citation>
    <scope>NUCLEOTIDE SEQUENCE</scope>
    <source>
        <strain evidence="2">CGMCC 4.7138</strain>
    </source>
</reference>
<gene>
    <name evidence="2" type="ORF">GCM10011574_01550</name>
</gene>
<sequence>MADSRKSADSRRLVSIGIPVRNGADRLEEAVRSVLAQDHERLEVVISDNASTDGTEELCRRLAREDPRVVYHRQPRNIGIVGNFTEALRLARGEFFRWMGDDDRLEPHCVSRSLEPLLTDERLILVTSDTAYTSPDGSVHRPAYQGTGMLSDDPVDRLEELWDAVTTEHMRLDPLYGVMRRAAVVGIRRPVMIREDEVYATVLALTGPWGHVPEVLAHRSLRWKRLPHIARALGVPVWTAHFANTLQFRAMYGALRAMDLTPEQRRRGRAVLARIYGRRQRQVLAHRGRKLTGLAVRLLGG</sequence>
<evidence type="ECO:0000259" key="1">
    <source>
        <dbReference type="Pfam" id="PF00535"/>
    </source>
</evidence>
<dbReference type="AlphaFoldDB" id="A0A8H9GZD9"/>
<dbReference type="SUPFAM" id="SSF53448">
    <property type="entry name" value="Nucleotide-diphospho-sugar transferases"/>
    <property type="match status" value="1"/>
</dbReference>
<dbReference type="Proteomes" id="UP000653480">
    <property type="component" value="Unassembled WGS sequence"/>
</dbReference>
<dbReference type="InterPro" id="IPR029044">
    <property type="entry name" value="Nucleotide-diphossugar_trans"/>
</dbReference>
<dbReference type="PANTHER" id="PTHR43685">
    <property type="entry name" value="GLYCOSYLTRANSFERASE"/>
    <property type="match status" value="1"/>
</dbReference>
<proteinExistence type="predicted"/>
<protein>
    <recommendedName>
        <fullName evidence="1">Glycosyltransferase 2-like domain-containing protein</fullName>
    </recommendedName>
</protein>
<dbReference type="EMBL" id="BMMN01000001">
    <property type="protein sequence ID" value="GGN97710.1"/>
    <property type="molecule type" value="Genomic_DNA"/>
</dbReference>
<dbReference type="InterPro" id="IPR001173">
    <property type="entry name" value="Glyco_trans_2-like"/>
</dbReference>
<organism evidence="2 3">
    <name type="scientific">Microbispora bryophytorum</name>
    <dbReference type="NCBI Taxonomy" id="1460882"/>
    <lineage>
        <taxon>Bacteria</taxon>
        <taxon>Bacillati</taxon>
        <taxon>Actinomycetota</taxon>
        <taxon>Actinomycetes</taxon>
        <taxon>Streptosporangiales</taxon>
        <taxon>Streptosporangiaceae</taxon>
        <taxon>Microbispora</taxon>
    </lineage>
</organism>
<reference evidence="2" key="1">
    <citation type="journal article" date="2014" name="Int. J. Syst. Evol. Microbiol.">
        <title>Complete genome sequence of Corynebacterium casei LMG S-19264T (=DSM 44701T), isolated from a smear-ripened cheese.</title>
        <authorList>
            <consortium name="US DOE Joint Genome Institute (JGI-PGF)"/>
            <person name="Walter F."/>
            <person name="Albersmeier A."/>
            <person name="Kalinowski J."/>
            <person name="Ruckert C."/>
        </authorList>
    </citation>
    <scope>NUCLEOTIDE SEQUENCE</scope>
    <source>
        <strain evidence="2">CGMCC 4.7138</strain>
    </source>
</reference>
<dbReference type="Gene3D" id="3.90.550.10">
    <property type="entry name" value="Spore Coat Polysaccharide Biosynthesis Protein SpsA, Chain A"/>
    <property type="match status" value="1"/>
</dbReference>
<name>A0A8H9GZD9_9ACTN</name>
<feature type="domain" description="Glycosyltransferase 2-like" evidence="1">
    <location>
        <begin position="15"/>
        <end position="133"/>
    </location>
</feature>
<evidence type="ECO:0000313" key="2">
    <source>
        <dbReference type="EMBL" id="GGN97710.1"/>
    </source>
</evidence>
<accession>A0A8H9GZD9</accession>
<dbReference type="CDD" id="cd00761">
    <property type="entry name" value="Glyco_tranf_GTA_type"/>
    <property type="match status" value="1"/>
</dbReference>
<comment type="caution">
    <text evidence="2">The sequence shown here is derived from an EMBL/GenBank/DDBJ whole genome shotgun (WGS) entry which is preliminary data.</text>
</comment>